<keyword evidence="5" id="KW-1185">Reference proteome</keyword>
<feature type="compositionally biased region" description="Low complexity" evidence="1">
    <location>
        <begin position="422"/>
        <end position="441"/>
    </location>
</feature>
<proteinExistence type="predicted"/>
<evidence type="ECO:0000256" key="2">
    <source>
        <dbReference type="SAM" id="Phobius"/>
    </source>
</evidence>
<reference evidence="4" key="2">
    <citation type="submission" date="2021-02" db="EMBL/GenBank/DDBJ databases">
        <title>Aspergillus puulaauensis MK2 genome sequence.</title>
        <authorList>
            <person name="Futagami T."/>
            <person name="Mori K."/>
            <person name="Kadooka C."/>
            <person name="Tanaka T."/>
        </authorList>
    </citation>
    <scope>NUCLEOTIDE SEQUENCE</scope>
    <source>
        <strain evidence="4">MK2</strain>
    </source>
</reference>
<dbReference type="Proteomes" id="UP000654913">
    <property type="component" value="Chromosome 4"/>
</dbReference>
<dbReference type="AlphaFoldDB" id="A0A7R7XQA2"/>
<keyword evidence="2" id="KW-0812">Transmembrane</keyword>
<keyword evidence="2" id="KW-0472">Membrane</keyword>
<dbReference type="RefSeq" id="XP_041557003.1">
    <property type="nucleotide sequence ID" value="XM_041704415.1"/>
</dbReference>
<protein>
    <recommendedName>
        <fullName evidence="6">GPI transamidase component PIG-S</fullName>
    </recommendedName>
</protein>
<keyword evidence="3" id="KW-0732">Signal</keyword>
<sequence>MIRSHTRHVSVRRSILMLLTIMTANASANHGLNLHHKRADTCPEASQKCSGAGVPDNFCCSSSSTCIGIDGGSSVICCPEGQDCSYIQPITCDVTKQNASLHPNNVIKTTRLDDDLPKCGKACCPFGYTCQGNFCAVDKTASSSTSASTTSTTTSTSTSTSSESTSDSSTDRSTASSTAADTETTTDPALPIAGDLSSITAVDSSSIAKPTSTDSQYSAASYNNVSETENSCPAFPTNAVLAGFFPGSVFGAVAALILTVCIRRRRRNSTPPGEKVHQSTFRKSTGTLIGISEPIPSDDSSFRTDFLLSRNYKRNSEGSRSVLQRSRSRVKSLFSASPKPSPAPAEDIPAVPPVPAVLPLPVTPRQAQRQPSTESIRVYTPPGVFNTTGALQPSPYPDQQRPNTTLTEILDRAQAQMQASESARTSTANSKASSAAVNNASQRFLLPPPQQLGRRKQLPY</sequence>
<dbReference type="GeneID" id="64974814"/>
<accession>A0A7R7XQA2</accession>
<feature type="region of interest" description="Disordered" evidence="1">
    <location>
        <begin position="314"/>
        <end position="350"/>
    </location>
</feature>
<gene>
    <name evidence="4" type="ORF">APUU_41253S</name>
</gene>
<keyword evidence="2" id="KW-1133">Transmembrane helix</keyword>
<dbReference type="OrthoDB" id="5338512at2759"/>
<dbReference type="EMBL" id="AP024446">
    <property type="protein sequence ID" value="BCS24809.1"/>
    <property type="molecule type" value="Genomic_DNA"/>
</dbReference>
<feature type="compositionally biased region" description="Low complexity" evidence="1">
    <location>
        <begin position="144"/>
        <end position="187"/>
    </location>
</feature>
<reference evidence="4" key="1">
    <citation type="submission" date="2021-01" db="EMBL/GenBank/DDBJ databases">
        <authorList>
            <consortium name="Aspergillus puulaauensis MK2 genome sequencing consortium"/>
            <person name="Kazuki M."/>
            <person name="Futagami T."/>
        </authorList>
    </citation>
    <scope>NUCLEOTIDE SEQUENCE</scope>
    <source>
        <strain evidence="4">MK2</strain>
    </source>
</reference>
<feature type="region of interest" description="Disordered" evidence="1">
    <location>
        <begin position="413"/>
        <end position="460"/>
    </location>
</feature>
<feature type="region of interest" description="Disordered" evidence="1">
    <location>
        <begin position="144"/>
        <end position="192"/>
    </location>
</feature>
<evidence type="ECO:0000313" key="5">
    <source>
        <dbReference type="Proteomes" id="UP000654913"/>
    </source>
</evidence>
<feature type="region of interest" description="Disordered" evidence="1">
    <location>
        <begin position="362"/>
        <end position="381"/>
    </location>
</feature>
<evidence type="ECO:0000313" key="4">
    <source>
        <dbReference type="EMBL" id="BCS24809.1"/>
    </source>
</evidence>
<feature type="compositionally biased region" description="Polar residues" evidence="1">
    <location>
        <begin position="365"/>
        <end position="375"/>
    </location>
</feature>
<feature type="compositionally biased region" description="Low complexity" evidence="1">
    <location>
        <begin position="319"/>
        <end position="349"/>
    </location>
</feature>
<organism evidence="4 5">
    <name type="scientific">Aspergillus puulaauensis</name>
    <dbReference type="NCBI Taxonomy" id="1220207"/>
    <lineage>
        <taxon>Eukaryota</taxon>
        <taxon>Fungi</taxon>
        <taxon>Dikarya</taxon>
        <taxon>Ascomycota</taxon>
        <taxon>Pezizomycotina</taxon>
        <taxon>Eurotiomycetes</taxon>
        <taxon>Eurotiomycetidae</taxon>
        <taxon>Eurotiales</taxon>
        <taxon>Aspergillaceae</taxon>
        <taxon>Aspergillus</taxon>
    </lineage>
</organism>
<evidence type="ECO:0008006" key="6">
    <source>
        <dbReference type="Google" id="ProtNLM"/>
    </source>
</evidence>
<feature type="signal peptide" evidence="3">
    <location>
        <begin position="1"/>
        <end position="26"/>
    </location>
</feature>
<feature type="transmembrane region" description="Helical" evidence="2">
    <location>
        <begin position="239"/>
        <end position="262"/>
    </location>
</feature>
<dbReference type="KEGG" id="apuu:APUU_41253S"/>
<evidence type="ECO:0000256" key="1">
    <source>
        <dbReference type="SAM" id="MobiDB-lite"/>
    </source>
</evidence>
<feature type="chain" id="PRO_5030521828" description="GPI transamidase component PIG-S" evidence="3">
    <location>
        <begin position="27"/>
        <end position="460"/>
    </location>
</feature>
<evidence type="ECO:0000256" key="3">
    <source>
        <dbReference type="SAM" id="SignalP"/>
    </source>
</evidence>
<name>A0A7R7XQA2_9EURO</name>